<dbReference type="EMBL" id="VIGW01000003">
    <property type="protein sequence ID" value="TWS20202.1"/>
    <property type="molecule type" value="Genomic_DNA"/>
</dbReference>
<evidence type="ECO:0000313" key="1">
    <source>
        <dbReference type="EMBL" id="TWS20202.1"/>
    </source>
</evidence>
<gene>
    <name evidence="1" type="ORF">FK529_08790</name>
</gene>
<organism evidence="1 2">
    <name type="scientific">Tsukamurella asaccharolytica</name>
    <dbReference type="NCBI Taxonomy" id="2592067"/>
    <lineage>
        <taxon>Bacteria</taxon>
        <taxon>Bacillati</taxon>
        <taxon>Actinomycetota</taxon>
        <taxon>Actinomycetes</taxon>
        <taxon>Mycobacteriales</taxon>
        <taxon>Tsukamurellaceae</taxon>
        <taxon>Tsukamurella</taxon>
    </lineage>
</organism>
<evidence type="ECO:0008006" key="3">
    <source>
        <dbReference type="Google" id="ProtNLM"/>
    </source>
</evidence>
<dbReference type="Proteomes" id="UP000317291">
    <property type="component" value="Unassembled WGS sequence"/>
</dbReference>
<dbReference type="OrthoDB" id="4475557at2"/>
<protein>
    <recommendedName>
        <fullName evidence="3">Flagellar hook-length control protein</fullName>
    </recommendedName>
</protein>
<sequence>MNDADVVNAAFDVQAEMTAGTLSAATLERELLETMRSQFGTVGAGPGDPLWSLHLDVARQFIAAGGLTSGELREWLSVRLRAENGGELPEGSTPTTEPDEAAPVALLGVVEPAPEPDDDLGDLPESVLADAEAAAQAVIDRYRAGLSGVTE</sequence>
<comment type="caution">
    <text evidence="1">The sequence shown here is derived from an EMBL/GenBank/DDBJ whole genome shotgun (WGS) entry which is preliminary data.</text>
</comment>
<proteinExistence type="predicted"/>
<dbReference type="RefSeq" id="WP_146560578.1">
    <property type="nucleotide sequence ID" value="NZ_VIGW01000003.1"/>
</dbReference>
<accession>A0A5C5RC32</accession>
<keyword evidence="2" id="KW-1185">Reference proteome</keyword>
<evidence type="ECO:0000313" key="2">
    <source>
        <dbReference type="Proteomes" id="UP000317291"/>
    </source>
</evidence>
<dbReference type="AlphaFoldDB" id="A0A5C5RC32"/>
<name>A0A5C5RC32_9ACTN</name>
<reference evidence="1 2" key="1">
    <citation type="submission" date="2019-06" db="EMBL/GenBank/DDBJ databases">
        <title>Tsukamurella conjunctivitidis sp. nov., Tsukamurella assacharolytica sp. nov. and Tsukamurella sputae sp. nov. isolated from patients with conjunctivitis, bacteraemia (lymphoma) and respiratory infection (sputum) in Hong Kong.</title>
        <authorList>
            <person name="Teng J.L.L."/>
            <person name="Lee H.H."/>
            <person name="Fong J.Y.H."/>
            <person name="Fok K.M.N."/>
            <person name="Lau S.K.P."/>
            <person name="Woo P.C.Y."/>
        </authorList>
    </citation>
    <scope>NUCLEOTIDE SEQUENCE [LARGE SCALE GENOMIC DNA]</scope>
    <source>
        <strain evidence="1 2">HKU71</strain>
    </source>
</reference>